<gene>
    <name evidence="2" type="ORF">SAMN04489841_1099</name>
</gene>
<proteinExistence type="predicted"/>
<protein>
    <submittedName>
        <fullName evidence="2">Uncharacterized protein</fullName>
    </submittedName>
</protein>
<keyword evidence="1" id="KW-1133">Transmembrane helix</keyword>
<keyword evidence="3" id="KW-1185">Reference proteome</keyword>
<reference evidence="3" key="1">
    <citation type="submission" date="2016-10" db="EMBL/GenBank/DDBJ databases">
        <authorList>
            <person name="Varghese N."/>
            <person name="Submissions S."/>
        </authorList>
    </citation>
    <scope>NUCLEOTIDE SEQUENCE [LARGE SCALE GENOMIC DNA]</scope>
    <source>
        <strain evidence="3">DSM 25055</strain>
    </source>
</reference>
<sequence>MCLELILYFIHYCISSYLPTIWPFFTTFWRLKIKIDWIVGKIVNCAARDVTNEFGVFPLR</sequence>
<keyword evidence="1" id="KW-0812">Transmembrane</keyword>
<organism evidence="2 3">
    <name type="scientific">Natrinema salaciae</name>
    <dbReference type="NCBI Taxonomy" id="1186196"/>
    <lineage>
        <taxon>Archaea</taxon>
        <taxon>Methanobacteriati</taxon>
        <taxon>Methanobacteriota</taxon>
        <taxon>Stenosarchaea group</taxon>
        <taxon>Halobacteria</taxon>
        <taxon>Halobacteriales</taxon>
        <taxon>Natrialbaceae</taxon>
        <taxon>Natrinema</taxon>
    </lineage>
</organism>
<accession>A0A1H9CMI7</accession>
<evidence type="ECO:0000313" key="3">
    <source>
        <dbReference type="Proteomes" id="UP000199114"/>
    </source>
</evidence>
<name>A0A1H9CMI7_9EURY</name>
<dbReference type="Proteomes" id="UP000199114">
    <property type="component" value="Unassembled WGS sequence"/>
</dbReference>
<keyword evidence="1" id="KW-0472">Membrane</keyword>
<feature type="transmembrane region" description="Helical" evidence="1">
    <location>
        <begin position="6"/>
        <end position="25"/>
    </location>
</feature>
<evidence type="ECO:0000256" key="1">
    <source>
        <dbReference type="SAM" id="Phobius"/>
    </source>
</evidence>
<dbReference type="EMBL" id="FOFD01000001">
    <property type="protein sequence ID" value="SEQ02420.1"/>
    <property type="molecule type" value="Genomic_DNA"/>
</dbReference>
<dbReference type="AlphaFoldDB" id="A0A1H9CMI7"/>
<evidence type="ECO:0000313" key="2">
    <source>
        <dbReference type="EMBL" id="SEQ02420.1"/>
    </source>
</evidence>